<keyword evidence="6 9" id="KW-0378">Hydrolase</keyword>
<dbReference type="Proteomes" id="UP000006443">
    <property type="component" value="Unassembled WGS sequence"/>
</dbReference>
<evidence type="ECO:0000256" key="7">
    <source>
        <dbReference type="ARBA" id="ARBA00022989"/>
    </source>
</evidence>
<dbReference type="GO" id="GO:0006508">
    <property type="term" value="P:proteolysis"/>
    <property type="evidence" value="ECO:0007669"/>
    <property type="project" value="UniProtKB-KW"/>
</dbReference>
<comment type="pathway">
    <text evidence="9">Protein modification; lipoprotein biosynthesis (signal peptide cleavage).</text>
</comment>
<comment type="function">
    <text evidence="9">This protein specifically catalyzes the removal of signal peptides from prolipoproteins.</text>
</comment>
<dbReference type="PANTHER" id="PTHR33695">
    <property type="entry name" value="LIPOPROTEIN SIGNAL PEPTIDASE"/>
    <property type="match status" value="1"/>
</dbReference>
<dbReference type="OrthoDB" id="9810259at2"/>
<evidence type="ECO:0000256" key="1">
    <source>
        <dbReference type="ARBA" id="ARBA00006139"/>
    </source>
</evidence>
<feature type="active site" evidence="9">
    <location>
        <position position="116"/>
    </location>
</feature>
<dbReference type="eggNOG" id="COG0597">
    <property type="taxonomic scope" value="Bacteria"/>
</dbReference>
<evidence type="ECO:0000313" key="11">
    <source>
        <dbReference type="EMBL" id="EEG76475.1"/>
    </source>
</evidence>
<dbReference type="NCBIfam" id="TIGR00077">
    <property type="entry name" value="lspA"/>
    <property type="match status" value="1"/>
</dbReference>
<gene>
    <name evidence="9" type="primary">lspA</name>
    <name evidence="11" type="ORF">DealDRAFT_2712</name>
</gene>
<evidence type="ECO:0000313" key="12">
    <source>
        <dbReference type="Proteomes" id="UP000006443"/>
    </source>
</evidence>
<keyword evidence="12" id="KW-1185">Reference proteome</keyword>
<comment type="caution">
    <text evidence="11">The sequence shown here is derived from an EMBL/GenBank/DDBJ whole genome shotgun (WGS) entry which is preliminary data.</text>
</comment>
<dbReference type="EMBL" id="ACJM01000017">
    <property type="protein sequence ID" value="EEG76475.1"/>
    <property type="molecule type" value="Genomic_DNA"/>
</dbReference>
<feature type="transmembrane region" description="Helical" evidence="9">
    <location>
        <begin position="37"/>
        <end position="63"/>
    </location>
</feature>
<dbReference type="GO" id="GO:0004190">
    <property type="term" value="F:aspartic-type endopeptidase activity"/>
    <property type="evidence" value="ECO:0007669"/>
    <property type="project" value="UniProtKB-UniRule"/>
</dbReference>
<keyword evidence="2 9" id="KW-1003">Cell membrane</keyword>
<feature type="transmembrane region" description="Helical" evidence="9">
    <location>
        <begin position="112"/>
        <end position="131"/>
    </location>
</feature>
<dbReference type="InterPro" id="IPR001872">
    <property type="entry name" value="Peptidase_A8"/>
</dbReference>
<sequence length="139" mass="15625">MVFLDQLTKYLVINSMNLTESVPVIPNVFHITYVRNYGAAFGILAHRTGLFVIITVAVVLLIIGFLRKLPAEYRLMRVALALQLAGAIGNLIDRLRFGFVIDFFDFRVWPVFNVADIAIVVGIGLLLFDLIRTSREEGI</sequence>
<evidence type="ECO:0000256" key="3">
    <source>
        <dbReference type="ARBA" id="ARBA00022670"/>
    </source>
</evidence>
<dbReference type="PANTHER" id="PTHR33695:SF1">
    <property type="entry name" value="LIPOPROTEIN SIGNAL PEPTIDASE"/>
    <property type="match status" value="1"/>
</dbReference>
<protein>
    <recommendedName>
        <fullName evidence="9">Lipoprotein signal peptidase</fullName>
        <ecNumber evidence="9">3.4.23.36</ecNumber>
    </recommendedName>
    <alternativeName>
        <fullName evidence="9">Prolipoprotein signal peptidase</fullName>
    </alternativeName>
    <alternativeName>
        <fullName evidence="9">Signal peptidase II</fullName>
        <shortName evidence="9">SPase II</shortName>
    </alternativeName>
</protein>
<keyword evidence="4 9" id="KW-0812">Transmembrane</keyword>
<dbReference type="UniPathway" id="UPA00665"/>
<comment type="catalytic activity">
    <reaction evidence="9">
        <text>Release of signal peptides from bacterial membrane prolipoproteins. Hydrolyzes -Xaa-Yaa-Zaa-|-(S,diacylglyceryl)Cys-, in which Xaa is hydrophobic (preferably Leu), and Yaa (Ala or Ser) and Zaa (Gly or Ala) have small, neutral side chains.</text>
        <dbReference type="EC" id="3.4.23.36"/>
    </reaction>
</comment>
<reference evidence="11 12" key="1">
    <citation type="submission" date="2009-02" db="EMBL/GenBank/DDBJ databases">
        <title>Sequencing of the draft genome and assembly of Dethiobacter alkaliphilus AHT 1.</title>
        <authorList>
            <consortium name="US DOE Joint Genome Institute (JGI-PGF)"/>
            <person name="Lucas S."/>
            <person name="Copeland A."/>
            <person name="Lapidus A."/>
            <person name="Glavina del Rio T."/>
            <person name="Dalin E."/>
            <person name="Tice H."/>
            <person name="Bruce D."/>
            <person name="Goodwin L."/>
            <person name="Pitluck S."/>
            <person name="Larimer F."/>
            <person name="Land M.L."/>
            <person name="Hauser L."/>
            <person name="Muyzer G."/>
        </authorList>
    </citation>
    <scope>NUCLEOTIDE SEQUENCE [LARGE SCALE GENOMIC DNA]</scope>
    <source>
        <strain evidence="11 12">AHT 1</strain>
    </source>
</reference>
<evidence type="ECO:0000256" key="10">
    <source>
        <dbReference type="RuleBase" id="RU004181"/>
    </source>
</evidence>
<evidence type="ECO:0000256" key="8">
    <source>
        <dbReference type="ARBA" id="ARBA00023136"/>
    </source>
</evidence>
<proteinExistence type="inferred from homology"/>
<organism evidence="11 12">
    <name type="scientific">Dethiobacter alkaliphilus AHT 1</name>
    <dbReference type="NCBI Taxonomy" id="555088"/>
    <lineage>
        <taxon>Bacteria</taxon>
        <taxon>Bacillati</taxon>
        <taxon>Bacillota</taxon>
        <taxon>Dethiobacteria</taxon>
        <taxon>Dethiobacterales</taxon>
        <taxon>Dethiobacteraceae</taxon>
        <taxon>Dethiobacter</taxon>
    </lineage>
</organism>
<keyword evidence="8 9" id="KW-0472">Membrane</keyword>
<evidence type="ECO:0000256" key="5">
    <source>
        <dbReference type="ARBA" id="ARBA00022750"/>
    </source>
</evidence>
<feature type="active site" evidence="9">
    <location>
        <position position="102"/>
    </location>
</feature>
<keyword evidence="7 9" id="KW-1133">Transmembrane helix</keyword>
<dbReference type="PRINTS" id="PR00781">
    <property type="entry name" value="LIPOSIGPTASE"/>
</dbReference>
<evidence type="ECO:0000256" key="2">
    <source>
        <dbReference type="ARBA" id="ARBA00022475"/>
    </source>
</evidence>
<comment type="subcellular location">
    <subcellularLocation>
        <location evidence="9">Cell membrane</location>
        <topology evidence="9">Multi-pass membrane protein</topology>
    </subcellularLocation>
</comment>
<dbReference type="HAMAP" id="MF_00161">
    <property type="entry name" value="LspA"/>
    <property type="match status" value="1"/>
</dbReference>
<evidence type="ECO:0000256" key="6">
    <source>
        <dbReference type="ARBA" id="ARBA00022801"/>
    </source>
</evidence>
<dbReference type="EC" id="3.4.23.36" evidence="9"/>
<keyword evidence="3 9" id="KW-0645">Protease</keyword>
<keyword evidence="11" id="KW-0449">Lipoprotein</keyword>
<name>C0GJQ3_DETAL</name>
<dbReference type="GO" id="GO:0005886">
    <property type="term" value="C:plasma membrane"/>
    <property type="evidence" value="ECO:0007669"/>
    <property type="project" value="UniProtKB-SubCell"/>
</dbReference>
<evidence type="ECO:0000256" key="9">
    <source>
        <dbReference type="HAMAP-Rule" id="MF_00161"/>
    </source>
</evidence>
<comment type="similarity">
    <text evidence="1 9 10">Belongs to the peptidase A8 family.</text>
</comment>
<comment type="caution">
    <text evidence="9">Lacks conserved residue(s) required for the propagation of feature annotation.</text>
</comment>
<dbReference type="Pfam" id="PF01252">
    <property type="entry name" value="Peptidase_A8"/>
    <property type="match status" value="1"/>
</dbReference>
<evidence type="ECO:0000256" key="4">
    <source>
        <dbReference type="ARBA" id="ARBA00022692"/>
    </source>
</evidence>
<dbReference type="AlphaFoldDB" id="C0GJQ3"/>
<accession>C0GJQ3</accession>
<keyword evidence="5 9" id="KW-0064">Aspartyl protease</keyword>
<dbReference type="STRING" id="555088.DealDRAFT_2712"/>